<proteinExistence type="predicted"/>
<evidence type="ECO:0000313" key="1">
    <source>
        <dbReference type="EMBL" id="SFC42389.1"/>
    </source>
</evidence>
<reference evidence="1 2" key="1">
    <citation type="submission" date="2016-10" db="EMBL/GenBank/DDBJ databases">
        <authorList>
            <person name="Varghese N."/>
            <person name="Submissions S."/>
        </authorList>
    </citation>
    <scope>NUCLEOTIDE SEQUENCE [LARGE SCALE GENOMIC DNA]</scope>
    <source>
        <strain evidence="1 2">LMG 18378</strain>
    </source>
</reference>
<organism evidence="1 2">
    <name type="scientific">Pseudomonas citronellolis</name>
    <dbReference type="NCBI Taxonomy" id="53408"/>
    <lineage>
        <taxon>Bacteria</taxon>
        <taxon>Pseudomonadati</taxon>
        <taxon>Pseudomonadota</taxon>
        <taxon>Gammaproteobacteria</taxon>
        <taxon>Pseudomonadales</taxon>
        <taxon>Pseudomonadaceae</taxon>
        <taxon>Pseudomonas</taxon>
    </lineage>
</organism>
<dbReference type="EMBL" id="FOLS01000005">
    <property type="protein sequence ID" value="SFC42389.1"/>
    <property type="molecule type" value="Genomic_DNA"/>
</dbReference>
<comment type="caution">
    <text evidence="1">The sequence shown here is derived from an EMBL/GenBank/DDBJ whole genome shotgun (WGS) entry which is preliminary data.</text>
</comment>
<protein>
    <submittedName>
        <fullName evidence="1">Uncharacterized protein</fullName>
    </submittedName>
</protein>
<dbReference type="RefSeq" id="WP_135499898.1">
    <property type="nucleotide sequence ID" value="NZ_FOLS01000005.1"/>
</dbReference>
<dbReference type="AlphaFoldDB" id="A0AAQ1HL82"/>
<accession>A0AAQ1HL82</accession>
<keyword evidence="2" id="KW-1185">Reference proteome</keyword>
<name>A0AAQ1HL82_9PSED</name>
<gene>
    <name evidence="1" type="ORF">SAMN05216577_105206</name>
</gene>
<dbReference type="Proteomes" id="UP000183385">
    <property type="component" value="Unassembled WGS sequence"/>
</dbReference>
<evidence type="ECO:0000313" key="2">
    <source>
        <dbReference type="Proteomes" id="UP000183385"/>
    </source>
</evidence>
<sequence length="302" mass="33397">MFDITRAEYILGAREIQSGNLRKIINGPIYDNLTNAQERVRKNDSGVSVTLSDRGRLIASALQLQNRGGTTAAAGFDDFLESMHREILADGEQAAVLSELPESGDTLRTSVAKQAANYILTSLYGKKNIYEGVSSESPFVGLDRKSLSKIAFDDSGSFTSIERFVAFLDMTSRDVEFQNRAFDLQSSMQSKTPGGPWHQVLSMKAHAEMASQMSEAEKAWRNWGNPEDMRVLAEQLASQSKIEVPDLPSYSDVGGDDELIFIAAVKDRDVLGWLGLQPDRSKSDSVQESLVYFIPRKGLSRE</sequence>